<comment type="caution">
    <text evidence="2">The sequence shown here is derived from an EMBL/GenBank/DDBJ whole genome shotgun (WGS) entry which is preliminary data.</text>
</comment>
<dbReference type="Gene3D" id="3.30.450.40">
    <property type="match status" value="1"/>
</dbReference>
<dbReference type="InterPro" id="IPR003018">
    <property type="entry name" value="GAF"/>
</dbReference>
<dbReference type="InterPro" id="IPR029016">
    <property type="entry name" value="GAF-like_dom_sf"/>
</dbReference>
<dbReference type="AlphaFoldDB" id="A0A5D4XN20"/>
<evidence type="ECO:0000313" key="2">
    <source>
        <dbReference type="EMBL" id="TYT26077.1"/>
    </source>
</evidence>
<reference evidence="2 3" key="1">
    <citation type="submission" date="2019-08" db="EMBL/GenBank/DDBJ databases">
        <title>Luteimonas viscosus sp. nov., isolated from soil of a sunflower field.</title>
        <authorList>
            <person name="Jianli Z."/>
            <person name="Ying Z."/>
        </authorList>
    </citation>
    <scope>NUCLEOTIDE SEQUENCE [LARGE SCALE GENOMIC DNA]</scope>
    <source>
        <strain evidence="2 3">XBU10</strain>
    </source>
</reference>
<dbReference type="Pfam" id="PF01590">
    <property type="entry name" value="GAF"/>
    <property type="match status" value="1"/>
</dbReference>
<name>A0A5D4XN20_9GAMM</name>
<sequence>MRVADAGSPNGVRHGNLPGPITMSRAAAFLANARDRLAHLDATLESAALRADVAWTLCGFAGKELELVDAIVYLCDPGGRTLTQQAAWGPKRAASRVLESRITLALGQGIVGRCAQLRLPQRTGDARFDPRYVPDDQSNLSELAVPILLGDTLFGVLDSEHPEADHYTLEHEHALCAIAERGARQLQALCELNAPRL</sequence>
<dbReference type="Proteomes" id="UP000324973">
    <property type="component" value="Unassembled WGS sequence"/>
</dbReference>
<evidence type="ECO:0000313" key="3">
    <source>
        <dbReference type="Proteomes" id="UP000324973"/>
    </source>
</evidence>
<proteinExistence type="predicted"/>
<protein>
    <submittedName>
        <fullName evidence="2">GAF domain-containing protein</fullName>
    </submittedName>
</protein>
<dbReference type="OrthoDB" id="6190788at2"/>
<dbReference type="SUPFAM" id="SSF55781">
    <property type="entry name" value="GAF domain-like"/>
    <property type="match status" value="1"/>
</dbReference>
<dbReference type="EMBL" id="VTFT01000001">
    <property type="protein sequence ID" value="TYT26077.1"/>
    <property type="molecule type" value="Genomic_DNA"/>
</dbReference>
<feature type="domain" description="GAF" evidence="1">
    <location>
        <begin position="69"/>
        <end position="184"/>
    </location>
</feature>
<evidence type="ECO:0000259" key="1">
    <source>
        <dbReference type="Pfam" id="PF01590"/>
    </source>
</evidence>
<gene>
    <name evidence="2" type="ORF">FZO89_07295</name>
</gene>
<organism evidence="2 3">
    <name type="scientific">Luteimonas viscosa</name>
    <dbReference type="NCBI Taxonomy" id="1132694"/>
    <lineage>
        <taxon>Bacteria</taxon>
        <taxon>Pseudomonadati</taxon>
        <taxon>Pseudomonadota</taxon>
        <taxon>Gammaproteobacteria</taxon>
        <taxon>Lysobacterales</taxon>
        <taxon>Lysobacteraceae</taxon>
        <taxon>Luteimonas</taxon>
    </lineage>
</organism>
<keyword evidence="3" id="KW-1185">Reference proteome</keyword>
<accession>A0A5D4XN20</accession>